<dbReference type="GO" id="GO:0016020">
    <property type="term" value="C:membrane"/>
    <property type="evidence" value="ECO:0007669"/>
    <property type="project" value="UniProtKB-SubCell"/>
</dbReference>
<name>A0A517TYP9_9BACT</name>
<reference evidence="9 10" key="1">
    <citation type="submission" date="2019-02" db="EMBL/GenBank/DDBJ databases">
        <title>Deep-cultivation of Planctomycetes and their phenomic and genomic characterization uncovers novel biology.</title>
        <authorList>
            <person name="Wiegand S."/>
            <person name="Jogler M."/>
            <person name="Boedeker C."/>
            <person name="Pinto D."/>
            <person name="Vollmers J."/>
            <person name="Rivas-Marin E."/>
            <person name="Kohn T."/>
            <person name="Peeters S.H."/>
            <person name="Heuer A."/>
            <person name="Rast P."/>
            <person name="Oberbeckmann S."/>
            <person name="Bunk B."/>
            <person name="Jeske O."/>
            <person name="Meyerdierks A."/>
            <person name="Storesund J.E."/>
            <person name="Kallscheuer N."/>
            <person name="Luecker S."/>
            <person name="Lage O.M."/>
            <person name="Pohl T."/>
            <person name="Merkel B.J."/>
            <person name="Hornburger P."/>
            <person name="Mueller R.-W."/>
            <person name="Bruemmer F."/>
            <person name="Labrenz M."/>
            <person name="Spormann A.M."/>
            <person name="Op den Camp H."/>
            <person name="Overmann J."/>
            <person name="Amann R."/>
            <person name="Jetten M.S.M."/>
            <person name="Mascher T."/>
            <person name="Medema M.H."/>
            <person name="Devos D.P."/>
            <person name="Kaster A.-K."/>
            <person name="Ovreas L."/>
            <person name="Rohde M."/>
            <person name="Galperin M.Y."/>
            <person name="Jogler C."/>
        </authorList>
    </citation>
    <scope>NUCLEOTIDE SEQUENCE [LARGE SCALE GENOMIC DNA]</scope>
    <source>
        <strain evidence="9 10">I41</strain>
    </source>
</reference>
<dbReference type="RefSeq" id="WP_145433076.1">
    <property type="nucleotide sequence ID" value="NZ_CP036339.1"/>
</dbReference>
<dbReference type="SUPFAM" id="SSF48452">
    <property type="entry name" value="TPR-like"/>
    <property type="match status" value="1"/>
</dbReference>
<dbReference type="EMBL" id="CP036339">
    <property type="protein sequence ID" value="QDT73494.1"/>
    <property type="molecule type" value="Genomic_DNA"/>
</dbReference>
<protein>
    <submittedName>
        <fullName evidence="9">ST7 protein</fullName>
    </submittedName>
</protein>
<keyword evidence="10" id="KW-1185">Reference proteome</keyword>
<comment type="subcellular location">
    <subcellularLocation>
        <location evidence="1">Membrane</location>
        <topology evidence="1">Multi-pass membrane protein</topology>
    </subcellularLocation>
</comment>
<dbReference type="InterPro" id="IPR007311">
    <property type="entry name" value="ST7"/>
</dbReference>
<dbReference type="OrthoDB" id="271057at2"/>
<dbReference type="Gene3D" id="1.25.40.10">
    <property type="entry name" value="Tetratricopeptide repeat domain"/>
    <property type="match status" value="1"/>
</dbReference>
<dbReference type="KEGG" id="llh:I41_26830"/>
<evidence type="ECO:0000256" key="5">
    <source>
        <dbReference type="PROSITE-ProRule" id="PRU00339"/>
    </source>
</evidence>
<evidence type="ECO:0000256" key="1">
    <source>
        <dbReference type="ARBA" id="ARBA00004141"/>
    </source>
</evidence>
<feature type="region of interest" description="Disordered" evidence="6">
    <location>
        <begin position="635"/>
        <end position="656"/>
    </location>
</feature>
<dbReference type="Proteomes" id="UP000317909">
    <property type="component" value="Chromosome"/>
</dbReference>
<dbReference type="InterPro" id="IPR019734">
    <property type="entry name" value="TPR_rpt"/>
</dbReference>
<organism evidence="9 10">
    <name type="scientific">Lacipirellula limnantheis</name>
    <dbReference type="NCBI Taxonomy" id="2528024"/>
    <lineage>
        <taxon>Bacteria</taxon>
        <taxon>Pseudomonadati</taxon>
        <taxon>Planctomycetota</taxon>
        <taxon>Planctomycetia</taxon>
        <taxon>Pirellulales</taxon>
        <taxon>Lacipirellulaceae</taxon>
        <taxon>Lacipirellula</taxon>
    </lineage>
</organism>
<keyword evidence="4" id="KW-0472">Membrane</keyword>
<dbReference type="Pfam" id="PF04184">
    <property type="entry name" value="ST7"/>
    <property type="match status" value="1"/>
</dbReference>
<proteinExistence type="predicted"/>
<feature type="compositionally biased region" description="Basic residues" evidence="6">
    <location>
        <begin position="640"/>
        <end position="656"/>
    </location>
</feature>
<evidence type="ECO:0000256" key="2">
    <source>
        <dbReference type="ARBA" id="ARBA00022692"/>
    </source>
</evidence>
<evidence type="ECO:0000256" key="6">
    <source>
        <dbReference type="SAM" id="MobiDB-lite"/>
    </source>
</evidence>
<dbReference type="PROSITE" id="PS50005">
    <property type="entry name" value="TPR"/>
    <property type="match status" value="1"/>
</dbReference>
<feature type="domain" description="DUF7309" evidence="8">
    <location>
        <begin position="157"/>
        <end position="270"/>
    </location>
</feature>
<dbReference type="InterPro" id="IPR055733">
    <property type="entry name" value="DUF7309"/>
</dbReference>
<accession>A0A517TYP9</accession>
<evidence type="ECO:0000313" key="10">
    <source>
        <dbReference type="Proteomes" id="UP000317909"/>
    </source>
</evidence>
<dbReference type="Pfam" id="PF22007">
    <property type="entry name" value="DUF6930"/>
    <property type="match status" value="1"/>
</dbReference>
<dbReference type="InterPro" id="IPR011990">
    <property type="entry name" value="TPR-like_helical_dom_sf"/>
</dbReference>
<dbReference type="SMART" id="SM00028">
    <property type="entry name" value="TPR"/>
    <property type="match status" value="1"/>
</dbReference>
<dbReference type="InterPro" id="IPR054216">
    <property type="entry name" value="DUF6930"/>
</dbReference>
<dbReference type="Pfam" id="PF23988">
    <property type="entry name" value="DUF7309"/>
    <property type="match status" value="1"/>
</dbReference>
<evidence type="ECO:0000259" key="8">
    <source>
        <dbReference type="Pfam" id="PF23988"/>
    </source>
</evidence>
<feature type="domain" description="DUF6930" evidence="7">
    <location>
        <begin position="5"/>
        <end position="127"/>
    </location>
</feature>
<evidence type="ECO:0000256" key="3">
    <source>
        <dbReference type="ARBA" id="ARBA00022989"/>
    </source>
</evidence>
<keyword evidence="5" id="KW-0802">TPR repeat</keyword>
<dbReference type="AlphaFoldDB" id="A0A517TYP9"/>
<sequence length="656" mass="73253">MDELIKRLRRLPKHPMTCQGGLFPWPQLVRGEGGTPFRPHFPLWADVELGAIHADAMLAPDEDSLRAALETLGGFVEKRMDNNACPQRLEVCDPELAEYLRQHLANTGIDVELVDELPMLEAAVAKMAEMLDAQAEGAPSLLDSRGVTIERVRAFADAAAAFYRAAPWRYLADTDLIQIEAPKPPRGMTCLVVLGAGRSVYGLGLYPSRAAYERFLRAGQENDYGDDVTTGLAQVTFDPLEELPVADAALWIEHQLPTAGDRAYPSAVKHLGDGDVARPSKKELTFLEGVLRALATTREEEIDSGRWQKQVTTCDGPQLVTLAIPDLLKPPSPQEWLKRGFAPDRRAHERVFADMQRYLEANPPAPDEGFEAINRLFAGRSIDNPLTQPRTPAEQAQDLCFQAFDAHGRRRVQLARQAIELDPDCADAYVILAEQAGTLEDEIQHGLRGLQAAERTLGSACFAENVGHFWDMTETRPYMRARFGLAESLTAAGRIDEALTHYQELLRLNPQDNQGVRYVLLPNLLAAGRDVEAARLLKQYNEESANWAYSRALLAFRLSGRSAPAERELRDAIRTNSHVPELLCSEEPIPQPPHYALGSFEEACVAVEELRPAFEVTSGALDWVADSLRQREAELDRLRREKRRRERAKNKKRKGR</sequence>
<evidence type="ECO:0000256" key="4">
    <source>
        <dbReference type="ARBA" id="ARBA00023136"/>
    </source>
</evidence>
<keyword evidence="3" id="KW-1133">Transmembrane helix</keyword>
<evidence type="ECO:0000313" key="9">
    <source>
        <dbReference type="EMBL" id="QDT73494.1"/>
    </source>
</evidence>
<gene>
    <name evidence="9" type="ORF">I41_26830</name>
</gene>
<feature type="repeat" description="TPR" evidence="5">
    <location>
        <begin position="479"/>
        <end position="512"/>
    </location>
</feature>
<keyword evidence="2" id="KW-0812">Transmembrane</keyword>
<evidence type="ECO:0000259" key="7">
    <source>
        <dbReference type="Pfam" id="PF22007"/>
    </source>
</evidence>